<evidence type="ECO:0000313" key="3">
    <source>
        <dbReference type="Proteomes" id="UP000767854"/>
    </source>
</evidence>
<comment type="caution">
    <text evidence="2">The sequence shown here is derived from an EMBL/GenBank/DDBJ whole genome shotgun (WGS) entry which is preliminary data.</text>
</comment>
<dbReference type="RefSeq" id="WP_204665147.1">
    <property type="nucleotide sequence ID" value="NZ_JAFBDT010000027.1"/>
</dbReference>
<protein>
    <recommendedName>
        <fullName evidence="1">GmrSD restriction endonucleases N-terminal domain-containing protein</fullName>
    </recommendedName>
</protein>
<keyword evidence="3" id="KW-1185">Reference proteome</keyword>
<reference evidence="2 3" key="1">
    <citation type="submission" date="2021-01" db="EMBL/GenBank/DDBJ databases">
        <title>Genomic Encyclopedia of Type Strains, Phase IV (KMG-IV): sequencing the most valuable type-strain genomes for metagenomic binning, comparative biology and taxonomic classification.</title>
        <authorList>
            <person name="Goeker M."/>
        </authorList>
    </citation>
    <scope>NUCLEOTIDE SEQUENCE [LARGE SCALE GENOMIC DNA]</scope>
    <source>
        <strain evidence="2 3">DSM 24436</strain>
    </source>
</reference>
<dbReference type="EMBL" id="JAFBDT010000027">
    <property type="protein sequence ID" value="MBM7562722.1"/>
    <property type="molecule type" value="Genomic_DNA"/>
</dbReference>
<proteinExistence type="predicted"/>
<accession>A0ABS2MTM1</accession>
<dbReference type="Pfam" id="PF03235">
    <property type="entry name" value="GmrSD_N"/>
    <property type="match status" value="1"/>
</dbReference>
<feature type="domain" description="GmrSD restriction endonucleases N-terminal" evidence="1">
    <location>
        <begin position="8"/>
        <end position="229"/>
    </location>
</feature>
<gene>
    <name evidence="2" type="ORF">JOC49_002283</name>
</gene>
<evidence type="ECO:0000259" key="1">
    <source>
        <dbReference type="Pfam" id="PF03235"/>
    </source>
</evidence>
<sequence length="740" mass="86320">MMATGFWQLISDYKVVIPIIQRDYAQGREFGKVPLIRENILNAMCLALKGTEEPLELDFVYGYTKTLINSDGSDTDCFYPLDGQQRLTTLFLLHWYVAAKEGKSSDEGKLLSNFTYEIRHSSRLFCEELVKYAPDNFDESIKSHIINQPWFFSAWQNDPTIYSMLVMLESIQSKFEKFELSDVWQKLTSETPPILFHLLPTDKLGMPDDLYIKMNSRGKELTEFEYFKIRFSELLKNSHSGVFNHKIDQEWSDLFWNLFKDETEGDLAKKVDDGFLKFFNYFTDMIAAENSVEFDEGLDTFQRIEQIYANDKNIDLLFDVLSLMVVTRTQTPDFYTSNFYTASESFDPNKVKIFFNSPNVDLFKKCATAYDPDQRNNPFSMGEQLLLYACIIHQLNNSPDFQLRVRKLRNIITNSVDTVRKENLPTLLKAVKELILHGNLDLESKFSTTQIQEELEKDAFLLTNPSLKTIIYKLEDHRLLQGCISVLGLSLNLDVLGNKFLDVFFEGCKYVDISRALFIYGDYSQGIGGRRFLASAKEPTWRELFTPSNRRKNFKNTRTALTALLNDLANDPLRTIDTTIQDYLTLFESDPMRPKDWRYYFIKYSSFRYHSDGFYYWPKPSNQFESIMMYRTMMNGRHWDPVLLTIKKQRENCLSMESYGQPLIYVKGDISIMITNQNDCFMLSVNDENTESQDFLSRVRIHGLISGENKYMIKQDDHGDDLEDRIIKGVELIDSMETLL</sequence>
<dbReference type="InterPro" id="IPR004919">
    <property type="entry name" value="GmrSD_N"/>
</dbReference>
<evidence type="ECO:0000313" key="2">
    <source>
        <dbReference type="EMBL" id="MBM7562722.1"/>
    </source>
</evidence>
<name>A0ABS2MTM1_9FIRM</name>
<dbReference type="Proteomes" id="UP000767854">
    <property type="component" value="Unassembled WGS sequence"/>
</dbReference>
<organism evidence="2 3">
    <name type="scientific">Fusibacter tunisiensis</name>
    <dbReference type="NCBI Taxonomy" id="1008308"/>
    <lineage>
        <taxon>Bacteria</taxon>
        <taxon>Bacillati</taxon>
        <taxon>Bacillota</taxon>
        <taxon>Clostridia</taxon>
        <taxon>Eubacteriales</taxon>
        <taxon>Eubacteriales Family XII. Incertae Sedis</taxon>
        <taxon>Fusibacter</taxon>
    </lineage>
</organism>